<evidence type="ECO:0000313" key="3">
    <source>
        <dbReference type="Proteomes" id="UP000503540"/>
    </source>
</evidence>
<dbReference type="InterPro" id="IPR039422">
    <property type="entry name" value="MarR/SlyA-like"/>
</dbReference>
<protein>
    <submittedName>
        <fullName evidence="2">MarR family transcriptional regulator</fullName>
    </submittedName>
</protein>
<dbReference type="GO" id="GO:0003700">
    <property type="term" value="F:DNA-binding transcription factor activity"/>
    <property type="evidence" value="ECO:0007669"/>
    <property type="project" value="InterPro"/>
</dbReference>
<dbReference type="Gene3D" id="1.10.10.10">
    <property type="entry name" value="Winged helix-like DNA-binding domain superfamily/Winged helix DNA-binding domain"/>
    <property type="match status" value="1"/>
</dbReference>
<dbReference type="SUPFAM" id="SSF46785">
    <property type="entry name" value="Winged helix' DNA-binding domain"/>
    <property type="match status" value="1"/>
</dbReference>
<accession>A0A6G9YIG3</accession>
<dbReference type="InterPro" id="IPR036390">
    <property type="entry name" value="WH_DNA-bd_sf"/>
</dbReference>
<dbReference type="InterPro" id="IPR036388">
    <property type="entry name" value="WH-like_DNA-bd_sf"/>
</dbReference>
<dbReference type="Proteomes" id="UP000503540">
    <property type="component" value="Chromosome"/>
</dbReference>
<dbReference type="PANTHER" id="PTHR33164:SF43">
    <property type="entry name" value="HTH-TYPE TRANSCRIPTIONAL REPRESSOR YETL"/>
    <property type="match status" value="1"/>
</dbReference>
<dbReference type="SMART" id="SM00347">
    <property type="entry name" value="HTH_MARR"/>
    <property type="match status" value="1"/>
</dbReference>
<keyword evidence="3" id="KW-1185">Reference proteome</keyword>
<dbReference type="GO" id="GO:0006950">
    <property type="term" value="P:response to stress"/>
    <property type="evidence" value="ECO:0007669"/>
    <property type="project" value="TreeGrafter"/>
</dbReference>
<evidence type="ECO:0000313" key="2">
    <source>
        <dbReference type="EMBL" id="QIS12733.1"/>
    </source>
</evidence>
<sequence length="157" mass="17106">MNGRGPMTVHELPSVSATCGPISHMIARVAKAHIATAAGLLRGAGLTPGPELLLMELWDRDGQTQAGLGKALGLDASTITAKVKTLERDGLIVRTPAPDDRRAMIVSLTDRGRKLRPRVEHLWADLEAATTRGLSQRQRTEFLRMLRKVETNLLTPE</sequence>
<dbReference type="PRINTS" id="PR00598">
    <property type="entry name" value="HTHMARR"/>
</dbReference>
<dbReference type="PANTHER" id="PTHR33164">
    <property type="entry name" value="TRANSCRIPTIONAL REGULATOR, MARR FAMILY"/>
    <property type="match status" value="1"/>
</dbReference>
<dbReference type="EMBL" id="CP046172">
    <property type="protein sequence ID" value="QIS12733.1"/>
    <property type="molecule type" value="Genomic_DNA"/>
</dbReference>
<dbReference type="PROSITE" id="PS50995">
    <property type="entry name" value="HTH_MARR_2"/>
    <property type="match status" value="1"/>
</dbReference>
<dbReference type="Pfam" id="PF01047">
    <property type="entry name" value="MarR"/>
    <property type="match status" value="1"/>
</dbReference>
<dbReference type="InterPro" id="IPR000835">
    <property type="entry name" value="HTH_MarR-typ"/>
</dbReference>
<proteinExistence type="predicted"/>
<reference evidence="2 3" key="1">
    <citation type="journal article" date="2019" name="ACS Chem. Biol.">
        <title>Identification and Mobilization of a Cryptic Antibiotic Biosynthesis Gene Locus from a Human-Pathogenic Nocardia Isolate.</title>
        <authorList>
            <person name="Herisse M."/>
            <person name="Ishida K."/>
            <person name="Porter J.L."/>
            <person name="Howden B."/>
            <person name="Hertweck C."/>
            <person name="Stinear T.P."/>
            <person name="Pidot S.J."/>
        </authorList>
    </citation>
    <scope>NUCLEOTIDE SEQUENCE [LARGE SCALE GENOMIC DNA]</scope>
    <source>
        <strain evidence="2 3">AUSMDU00012717</strain>
    </source>
</reference>
<feature type="domain" description="HTH marR-type" evidence="1">
    <location>
        <begin position="19"/>
        <end position="151"/>
    </location>
</feature>
<evidence type="ECO:0000259" key="1">
    <source>
        <dbReference type="PROSITE" id="PS50995"/>
    </source>
</evidence>
<organism evidence="2 3">
    <name type="scientific">Nocardia arthritidis</name>
    <dbReference type="NCBI Taxonomy" id="228602"/>
    <lineage>
        <taxon>Bacteria</taxon>
        <taxon>Bacillati</taxon>
        <taxon>Actinomycetota</taxon>
        <taxon>Actinomycetes</taxon>
        <taxon>Mycobacteriales</taxon>
        <taxon>Nocardiaceae</taxon>
        <taxon>Nocardia</taxon>
    </lineage>
</organism>
<dbReference type="AlphaFoldDB" id="A0A6G9YIG3"/>
<gene>
    <name evidence="2" type="ORF">F5544_24390</name>
</gene>
<name>A0A6G9YIG3_9NOCA</name>
<dbReference type="KEGG" id="nah:F5544_24390"/>